<dbReference type="GO" id="GO:0007165">
    <property type="term" value="P:signal transduction"/>
    <property type="evidence" value="ECO:0007669"/>
    <property type="project" value="InterPro"/>
</dbReference>
<protein>
    <recommendedName>
        <fullName evidence="2">Death domain-containing protein</fullName>
    </recommendedName>
</protein>
<evidence type="ECO:0000259" key="2">
    <source>
        <dbReference type="PROSITE" id="PS50017"/>
    </source>
</evidence>
<dbReference type="InterPro" id="IPR000488">
    <property type="entry name" value="Death_dom"/>
</dbReference>
<feature type="compositionally biased region" description="Polar residues" evidence="1">
    <location>
        <begin position="78"/>
        <end position="88"/>
    </location>
</feature>
<feature type="compositionally biased region" description="Basic and acidic residues" evidence="1">
    <location>
        <begin position="91"/>
        <end position="101"/>
    </location>
</feature>
<evidence type="ECO:0000313" key="3">
    <source>
        <dbReference type="EMBL" id="KAK2173352.1"/>
    </source>
</evidence>
<reference evidence="3" key="1">
    <citation type="journal article" date="2023" name="Mol. Biol. Evol.">
        <title>Third-Generation Sequencing Reveals the Adaptive Role of the Epigenome in Three Deep-Sea Polychaetes.</title>
        <authorList>
            <person name="Perez M."/>
            <person name="Aroh O."/>
            <person name="Sun Y."/>
            <person name="Lan Y."/>
            <person name="Juniper S.K."/>
            <person name="Young C.R."/>
            <person name="Angers B."/>
            <person name="Qian P.Y."/>
        </authorList>
    </citation>
    <scope>NUCLEOTIDE SEQUENCE</scope>
    <source>
        <strain evidence="3">R07B-5</strain>
    </source>
</reference>
<evidence type="ECO:0000256" key="1">
    <source>
        <dbReference type="SAM" id="MobiDB-lite"/>
    </source>
</evidence>
<name>A0AAD9KL53_RIDPI</name>
<feature type="compositionally biased region" description="Basic and acidic residues" evidence="1">
    <location>
        <begin position="122"/>
        <end position="134"/>
    </location>
</feature>
<evidence type="ECO:0000313" key="4">
    <source>
        <dbReference type="Proteomes" id="UP001209878"/>
    </source>
</evidence>
<feature type="region of interest" description="Disordered" evidence="1">
    <location>
        <begin position="70"/>
        <end position="141"/>
    </location>
</feature>
<gene>
    <name evidence="3" type="ORF">NP493_882g00002</name>
</gene>
<feature type="compositionally biased region" description="Polar residues" evidence="1">
    <location>
        <begin position="102"/>
        <end position="121"/>
    </location>
</feature>
<organism evidence="3 4">
    <name type="scientific">Ridgeia piscesae</name>
    <name type="common">Tubeworm</name>
    <dbReference type="NCBI Taxonomy" id="27915"/>
    <lineage>
        <taxon>Eukaryota</taxon>
        <taxon>Metazoa</taxon>
        <taxon>Spiralia</taxon>
        <taxon>Lophotrochozoa</taxon>
        <taxon>Annelida</taxon>
        <taxon>Polychaeta</taxon>
        <taxon>Sedentaria</taxon>
        <taxon>Canalipalpata</taxon>
        <taxon>Sabellida</taxon>
        <taxon>Siboglinidae</taxon>
        <taxon>Ridgeia</taxon>
    </lineage>
</organism>
<feature type="domain" description="Death" evidence="2">
    <location>
        <begin position="1"/>
        <end position="64"/>
    </location>
</feature>
<keyword evidence="4" id="KW-1185">Reference proteome</keyword>
<proteinExistence type="predicted"/>
<accession>A0AAD9KL53</accession>
<dbReference type="PROSITE" id="PS50017">
    <property type="entry name" value="DEATH_DOMAIN"/>
    <property type="match status" value="1"/>
</dbReference>
<dbReference type="AlphaFoldDB" id="A0AAD9KL53"/>
<sequence>MTSSAVRDITRDRDDDVSKTFTILESWRDSRTNDGNSAAMFDELSAACLNIQRADLVEFVRCEQVRQLRKSQKRKSETAQLQKKQFNEQMLKAKRELKETKASLQQEATDHPTTQASLQQDITERELQKTKGESRTSNAVN</sequence>
<dbReference type="Proteomes" id="UP001209878">
    <property type="component" value="Unassembled WGS sequence"/>
</dbReference>
<dbReference type="EMBL" id="JAODUO010000882">
    <property type="protein sequence ID" value="KAK2173352.1"/>
    <property type="molecule type" value="Genomic_DNA"/>
</dbReference>
<comment type="caution">
    <text evidence="3">The sequence shown here is derived from an EMBL/GenBank/DDBJ whole genome shotgun (WGS) entry which is preliminary data.</text>
</comment>